<gene>
    <name evidence="2" type="ORF">VFPPC_05425</name>
</gene>
<dbReference type="SUPFAM" id="SSF89796">
    <property type="entry name" value="CoA-transferase family III (CaiB/BaiF)"/>
    <property type="match status" value="2"/>
</dbReference>
<keyword evidence="3" id="KW-1185">Reference proteome</keyword>
<dbReference type="EMBL" id="LSBJ02000005">
    <property type="protein sequence ID" value="OAQ64087.1"/>
    <property type="molecule type" value="Genomic_DNA"/>
</dbReference>
<evidence type="ECO:0000313" key="2">
    <source>
        <dbReference type="EMBL" id="OAQ64087.1"/>
    </source>
</evidence>
<dbReference type="GeneID" id="28848618"/>
<dbReference type="InterPro" id="IPR003673">
    <property type="entry name" value="CoA-Trfase_fam_III"/>
</dbReference>
<evidence type="ECO:0000256" key="1">
    <source>
        <dbReference type="ARBA" id="ARBA00008383"/>
    </source>
</evidence>
<dbReference type="AlphaFoldDB" id="A0A179FFA7"/>
<dbReference type="GO" id="GO:0003824">
    <property type="term" value="F:catalytic activity"/>
    <property type="evidence" value="ECO:0007669"/>
    <property type="project" value="InterPro"/>
</dbReference>
<reference evidence="2 3" key="1">
    <citation type="journal article" date="2016" name="PLoS Pathog.">
        <title>Biosynthesis of antibiotic leucinostatins in bio-control fungus Purpureocillium lilacinum and their inhibition on phytophthora revealed by genome mining.</title>
        <authorList>
            <person name="Wang G."/>
            <person name="Liu Z."/>
            <person name="Lin R."/>
            <person name="Li E."/>
            <person name="Mao Z."/>
            <person name="Ling J."/>
            <person name="Yang Y."/>
            <person name="Yin W.B."/>
            <person name="Xie B."/>
        </authorList>
    </citation>
    <scope>NUCLEOTIDE SEQUENCE [LARGE SCALE GENOMIC DNA]</scope>
    <source>
        <strain evidence="2">170</strain>
    </source>
</reference>
<dbReference type="Gene3D" id="3.40.50.10540">
    <property type="entry name" value="Crotonobetainyl-coa:carnitine coa-transferase, domain 1"/>
    <property type="match status" value="1"/>
</dbReference>
<sequence length="492" mass="53086">MSTEHALPNRRSFTTKHIIHDIWLSTNLPPEALTSLSLPGADTPSLPSSFKISSLAQASIALSALAARLVRSTRVTLNPYPTVRVPVHNAAVEFKSNSLYTLQRNDTPIPPFSYNPIGGLHKASDGYVRIHDVFPNHIQGTLKLLGLPGDAGRDDVAREVAKRKKVDLEEEGTERGNVAIYALRSYEEWDALPQSAAIHGSPILLKRVNGGDPARKPMAPLGEDSKKCLSGLRVVELTRVIAGPVSGKTLAAHGADVLWVTSPNLPAVPFLDIDLSRGKRNVHLDIRNPQDKHRLLELLKTCDVFIQGYRPQSLASYGLSPEDLVKINPNIICANMSAFGPAGPWSHRRGFDSLVQAASGMNVSEAEHAGQGEPSKVLPCQALDHASGYLLATGIMAAVYHRAVHGGAWEVDVSLAGTMKYLRSLGQYPGATGFAAEDYVKGQNVPEDMLATTETAWGTLTAVKHSAEIEGCDVGWHLMPCPAEENSPTWVS</sequence>
<dbReference type="RefSeq" id="XP_018141401.1">
    <property type="nucleotide sequence ID" value="XM_018284624.1"/>
</dbReference>
<organism evidence="2 3">
    <name type="scientific">Pochonia chlamydosporia 170</name>
    <dbReference type="NCBI Taxonomy" id="1380566"/>
    <lineage>
        <taxon>Eukaryota</taxon>
        <taxon>Fungi</taxon>
        <taxon>Dikarya</taxon>
        <taxon>Ascomycota</taxon>
        <taxon>Pezizomycotina</taxon>
        <taxon>Sordariomycetes</taxon>
        <taxon>Hypocreomycetidae</taxon>
        <taxon>Hypocreales</taxon>
        <taxon>Clavicipitaceae</taxon>
        <taxon>Pochonia</taxon>
    </lineage>
</organism>
<comment type="similarity">
    <text evidence="1">Belongs to the CoA-transferase III family.</text>
</comment>
<protein>
    <submittedName>
        <fullName evidence="2">CAIB/BAIF family enzyme</fullName>
    </submittedName>
</protein>
<dbReference type="STRING" id="1380566.A0A179FFA7"/>
<name>A0A179FFA7_METCM</name>
<dbReference type="OrthoDB" id="5863171at2759"/>
<dbReference type="PANTHER" id="PTHR48228:SF4">
    <property type="entry name" value="BLR3030 PROTEIN"/>
    <property type="match status" value="1"/>
</dbReference>
<dbReference type="InterPro" id="IPR023606">
    <property type="entry name" value="CoA-Trfase_III_dom_1_sf"/>
</dbReference>
<comment type="caution">
    <text evidence="2">The sequence shown here is derived from an EMBL/GenBank/DDBJ whole genome shotgun (WGS) entry which is preliminary data.</text>
</comment>
<evidence type="ECO:0000313" key="3">
    <source>
        <dbReference type="Proteomes" id="UP000078397"/>
    </source>
</evidence>
<dbReference type="Proteomes" id="UP000078397">
    <property type="component" value="Unassembled WGS sequence"/>
</dbReference>
<proteinExistence type="inferred from homology"/>
<dbReference type="InterPro" id="IPR050509">
    <property type="entry name" value="CoA-transferase_III"/>
</dbReference>
<dbReference type="PANTHER" id="PTHR48228">
    <property type="entry name" value="SUCCINYL-COA--D-CITRAMALATE COA-TRANSFERASE"/>
    <property type="match status" value="1"/>
</dbReference>
<accession>A0A179FFA7</accession>
<dbReference type="KEGG" id="pchm:VFPPC_05425"/>
<dbReference type="Pfam" id="PF02515">
    <property type="entry name" value="CoA_transf_3"/>
    <property type="match status" value="1"/>
</dbReference>